<comment type="caution">
    <text evidence="1">The sequence shown here is derived from an EMBL/GenBank/DDBJ whole genome shotgun (WGS) entry which is preliminary data.</text>
</comment>
<name>A0A9X1NF28_9ACTN</name>
<evidence type="ECO:0000313" key="2">
    <source>
        <dbReference type="Proteomes" id="UP001138997"/>
    </source>
</evidence>
<evidence type="ECO:0000313" key="1">
    <source>
        <dbReference type="EMBL" id="MCD5313937.1"/>
    </source>
</evidence>
<dbReference type="AlphaFoldDB" id="A0A9X1NF28"/>
<organism evidence="1 2">
    <name type="scientific">Kineosporia babensis</name>
    <dbReference type="NCBI Taxonomy" id="499548"/>
    <lineage>
        <taxon>Bacteria</taxon>
        <taxon>Bacillati</taxon>
        <taxon>Actinomycetota</taxon>
        <taxon>Actinomycetes</taxon>
        <taxon>Kineosporiales</taxon>
        <taxon>Kineosporiaceae</taxon>
        <taxon>Kineosporia</taxon>
    </lineage>
</organism>
<gene>
    <name evidence="1" type="ORF">LR394_23805</name>
</gene>
<keyword evidence="2" id="KW-1185">Reference proteome</keyword>
<dbReference type="RefSeq" id="WP_231445995.1">
    <property type="nucleotide sequence ID" value="NZ_JAJOMB010000014.1"/>
</dbReference>
<sequence length="107" mass="12278">MEWAELEHAVHVAMVDAVGERDLFAAALYFVYREQDAVIRFPLFGVVTRPEWEDLGEAQWNPHDWSDGDVPWLNDDEIARWERELEAAEVLGRQPSADSWTLSPGPV</sequence>
<accession>A0A9X1NF28</accession>
<dbReference type="Proteomes" id="UP001138997">
    <property type="component" value="Unassembled WGS sequence"/>
</dbReference>
<reference evidence="1" key="1">
    <citation type="submission" date="2021-11" db="EMBL/GenBank/DDBJ databases">
        <title>Streptomyces corallinus and Kineosporia corallina sp. nov., two new coral-derived marine actinobacteria.</title>
        <authorList>
            <person name="Buangrab K."/>
            <person name="Sutthacheep M."/>
            <person name="Yeemin T."/>
            <person name="Harunari E."/>
            <person name="Igarashi Y."/>
            <person name="Sripreechasak P."/>
            <person name="Kanchanasin P."/>
            <person name="Tanasupawat S."/>
            <person name="Phongsopitanun W."/>
        </authorList>
    </citation>
    <scope>NUCLEOTIDE SEQUENCE</scope>
    <source>
        <strain evidence="1">JCM 31032</strain>
    </source>
</reference>
<proteinExistence type="predicted"/>
<dbReference type="EMBL" id="JAJOMB010000014">
    <property type="protein sequence ID" value="MCD5313937.1"/>
    <property type="molecule type" value="Genomic_DNA"/>
</dbReference>
<protein>
    <submittedName>
        <fullName evidence="1">Uncharacterized protein</fullName>
    </submittedName>
</protein>